<keyword evidence="1" id="KW-0328">Glycosyltransferase</keyword>
<dbReference type="InterPro" id="IPR051199">
    <property type="entry name" value="LPS_LOS_Heptosyltrfase"/>
</dbReference>
<dbReference type="RefSeq" id="WP_093149843.1">
    <property type="nucleotide sequence ID" value="NZ_FNBW01000005.1"/>
</dbReference>
<evidence type="ECO:0000256" key="2">
    <source>
        <dbReference type="ARBA" id="ARBA00022679"/>
    </source>
</evidence>
<proteinExistence type="predicted"/>
<organism evidence="3 4">
    <name type="scientific">Thalassobaculum litoreum DSM 18839</name>
    <dbReference type="NCBI Taxonomy" id="1123362"/>
    <lineage>
        <taxon>Bacteria</taxon>
        <taxon>Pseudomonadati</taxon>
        <taxon>Pseudomonadota</taxon>
        <taxon>Alphaproteobacteria</taxon>
        <taxon>Rhodospirillales</taxon>
        <taxon>Thalassobaculaceae</taxon>
        <taxon>Thalassobaculum</taxon>
    </lineage>
</organism>
<dbReference type="InterPro" id="IPR002201">
    <property type="entry name" value="Glyco_trans_9"/>
</dbReference>
<dbReference type="PANTHER" id="PTHR30160">
    <property type="entry name" value="TETRAACYLDISACCHARIDE 4'-KINASE-RELATED"/>
    <property type="match status" value="1"/>
</dbReference>
<dbReference type="AlphaFoldDB" id="A0A8G2BGY0"/>
<name>A0A8G2BGY0_9PROT</name>
<dbReference type="OrthoDB" id="9797795at2"/>
<dbReference type="GO" id="GO:0009244">
    <property type="term" value="P:lipopolysaccharide core region biosynthetic process"/>
    <property type="evidence" value="ECO:0007669"/>
    <property type="project" value="TreeGrafter"/>
</dbReference>
<dbReference type="GO" id="GO:0008713">
    <property type="term" value="F:ADP-heptose-lipopolysaccharide heptosyltransferase activity"/>
    <property type="evidence" value="ECO:0007669"/>
    <property type="project" value="TreeGrafter"/>
</dbReference>
<accession>A0A8G2BGY0</accession>
<dbReference type="SUPFAM" id="SSF53756">
    <property type="entry name" value="UDP-Glycosyltransferase/glycogen phosphorylase"/>
    <property type="match status" value="1"/>
</dbReference>
<keyword evidence="2 3" id="KW-0808">Transferase</keyword>
<comment type="caution">
    <text evidence="3">The sequence shown here is derived from an EMBL/GenBank/DDBJ whole genome shotgun (WGS) entry which is preliminary data.</text>
</comment>
<keyword evidence="4" id="KW-1185">Reference proteome</keyword>
<reference evidence="3 4" key="1">
    <citation type="submission" date="2016-10" db="EMBL/GenBank/DDBJ databases">
        <authorList>
            <person name="Varghese N."/>
            <person name="Submissions S."/>
        </authorList>
    </citation>
    <scope>NUCLEOTIDE SEQUENCE [LARGE SCALE GENOMIC DNA]</scope>
    <source>
        <strain evidence="3 4">DSM 18839</strain>
    </source>
</reference>
<dbReference type="GO" id="GO:0005829">
    <property type="term" value="C:cytosol"/>
    <property type="evidence" value="ECO:0007669"/>
    <property type="project" value="TreeGrafter"/>
</dbReference>
<evidence type="ECO:0000256" key="1">
    <source>
        <dbReference type="ARBA" id="ARBA00022676"/>
    </source>
</evidence>
<dbReference type="Proteomes" id="UP000198615">
    <property type="component" value="Unassembled WGS sequence"/>
</dbReference>
<dbReference type="Gene3D" id="3.40.50.2000">
    <property type="entry name" value="Glycogen Phosphorylase B"/>
    <property type="match status" value="2"/>
</dbReference>
<dbReference type="Pfam" id="PF01075">
    <property type="entry name" value="Glyco_transf_9"/>
    <property type="match status" value="1"/>
</dbReference>
<evidence type="ECO:0000313" key="4">
    <source>
        <dbReference type="Proteomes" id="UP000198615"/>
    </source>
</evidence>
<protein>
    <submittedName>
        <fullName evidence="3">ADP-heptose:LPS heptosyltransferase</fullName>
    </submittedName>
</protein>
<gene>
    <name evidence="3" type="ORF">SAMN05660686_01886</name>
</gene>
<dbReference type="CDD" id="cd03789">
    <property type="entry name" value="GT9_LPS_heptosyltransferase"/>
    <property type="match status" value="1"/>
</dbReference>
<sequence length="318" mass="33868">MRTLFITSNRLGDAVLSTAVLARLLDGHPEARVTVACGPVAASLFEGVPQVERVIAWRKQKSGRHWWMLWRQVAGTWWDRVIDMRGSALAWTLLAGRRSIYRTQRGDAHRLAQMAAALGLSTPLMPRLWLTEADRTAAAKILGADDRPLVAVAPTANWPPKAWPAERFAELIGRLTGVGAPLEGARVLVAGGPGERELAAPVLAAVPAERLVDLVDRAPLMTLAAAFARCRLVVANDSGLMHLAAASGAPTLGLFGPSKDTHYAPAGPVTAWVRAPESAEALLARSQEVGRAPGALMAGLCVDTVEAAARDLLGSRKF</sequence>
<dbReference type="EMBL" id="FNBW01000005">
    <property type="protein sequence ID" value="SDF64118.1"/>
    <property type="molecule type" value="Genomic_DNA"/>
</dbReference>
<evidence type="ECO:0000313" key="3">
    <source>
        <dbReference type="EMBL" id="SDF64118.1"/>
    </source>
</evidence>